<name>A0A9R0ZET0_TRITD</name>
<dbReference type="AlphaFoldDB" id="A0A9R0ZET0"/>
<protein>
    <recommendedName>
        <fullName evidence="5">Cytochrome b561 domain-containing protein</fullName>
    </recommendedName>
</protein>
<accession>A0A9R0ZET0</accession>
<dbReference type="InterPro" id="IPR043205">
    <property type="entry name" value="CYB561/CYBRD1-like"/>
</dbReference>
<keyword evidence="2" id="KW-0812">Transmembrane</keyword>
<keyword evidence="4" id="KW-1185">Reference proteome</keyword>
<dbReference type="PANTHER" id="PTHR10106:SF10">
    <property type="entry name" value="OS08G0101700 PROTEIN"/>
    <property type="match status" value="1"/>
</dbReference>
<feature type="transmembrane region" description="Helical" evidence="2">
    <location>
        <begin position="18"/>
        <end position="40"/>
    </location>
</feature>
<reference evidence="3 4" key="1">
    <citation type="submission" date="2017-09" db="EMBL/GenBank/DDBJ databases">
        <authorList>
            <consortium name="International Durum Wheat Genome Sequencing Consortium (IDWGSC)"/>
            <person name="Milanesi L."/>
        </authorList>
    </citation>
    <scope>NUCLEOTIDE SEQUENCE [LARGE SCALE GENOMIC DNA]</scope>
    <source>
        <strain evidence="4">cv. Svevo</strain>
    </source>
</reference>
<evidence type="ECO:0000313" key="4">
    <source>
        <dbReference type="Proteomes" id="UP000324705"/>
    </source>
</evidence>
<evidence type="ECO:0008006" key="5">
    <source>
        <dbReference type="Google" id="ProtNLM"/>
    </source>
</evidence>
<keyword evidence="2" id="KW-1133">Transmembrane helix</keyword>
<feature type="transmembrane region" description="Helical" evidence="2">
    <location>
        <begin position="90"/>
        <end position="112"/>
    </location>
</feature>
<dbReference type="PANTHER" id="PTHR10106">
    <property type="entry name" value="CYTOCHROME B561-RELATED"/>
    <property type="match status" value="1"/>
</dbReference>
<feature type="transmembrane region" description="Helical" evidence="2">
    <location>
        <begin position="52"/>
        <end position="70"/>
    </location>
</feature>
<dbReference type="GO" id="GO:0016491">
    <property type="term" value="F:oxidoreductase activity"/>
    <property type="evidence" value="ECO:0007669"/>
    <property type="project" value="InterPro"/>
</dbReference>
<dbReference type="Gene3D" id="1.20.120.1770">
    <property type="match status" value="2"/>
</dbReference>
<dbReference type="Gramene" id="TRITD7Av1G174700.2">
    <property type="protein sequence ID" value="TRITD7Av1G174700.2"/>
    <property type="gene ID" value="TRITD7Av1G174700"/>
</dbReference>
<evidence type="ECO:0000256" key="1">
    <source>
        <dbReference type="ARBA" id="ARBA00001970"/>
    </source>
</evidence>
<gene>
    <name evidence="3" type="ORF">TRITD_7Av1G174700</name>
</gene>
<keyword evidence="2" id="KW-0472">Membrane</keyword>
<comment type="cofactor">
    <cofactor evidence="1">
        <name>heme b</name>
        <dbReference type="ChEBI" id="CHEBI:60344"/>
    </cofactor>
</comment>
<organism evidence="3 4">
    <name type="scientific">Triticum turgidum subsp. durum</name>
    <name type="common">Durum wheat</name>
    <name type="synonym">Triticum durum</name>
    <dbReference type="NCBI Taxonomy" id="4567"/>
    <lineage>
        <taxon>Eukaryota</taxon>
        <taxon>Viridiplantae</taxon>
        <taxon>Streptophyta</taxon>
        <taxon>Embryophyta</taxon>
        <taxon>Tracheophyta</taxon>
        <taxon>Spermatophyta</taxon>
        <taxon>Magnoliopsida</taxon>
        <taxon>Liliopsida</taxon>
        <taxon>Poales</taxon>
        <taxon>Poaceae</taxon>
        <taxon>BOP clade</taxon>
        <taxon>Pooideae</taxon>
        <taxon>Triticodae</taxon>
        <taxon>Triticeae</taxon>
        <taxon>Triticinae</taxon>
        <taxon>Triticum</taxon>
    </lineage>
</organism>
<evidence type="ECO:0000256" key="2">
    <source>
        <dbReference type="SAM" id="Phobius"/>
    </source>
</evidence>
<proteinExistence type="predicted"/>
<evidence type="ECO:0000313" key="3">
    <source>
        <dbReference type="EMBL" id="VAI76633.1"/>
    </source>
</evidence>
<dbReference type="Proteomes" id="UP000324705">
    <property type="component" value="Chromosome 7A"/>
</dbReference>
<sequence length="122" mass="12949">MKAGTTPPASRAAGLRTLVVHVLAVAATALVLFWCIGFRGGLAFRSSDKQRIFNVHPPLMLIGLVLGFLEKLTFLQSPPARLVGKYGAEALLVNFTAVIVLLLGIAVVIATVNADSTRYTAM</sequence>
<dbReference type="EMBL" id="LT934123">
    <property type="protein sequence ID" value="VAI76633.1"/>
    <property type="molecule type" value="Genomic_DNA"/>
</dbReference>